<reference evidence="1 2" key="1">
    <citation type="submission" date="2021-06" db="EMBL/GenBank/DDBJ databases">
        <authorList>
            <person name="Palmer J.M."/>
        </authorList>
    </citation>
    <scope>NUCLEOTIDE SEQUENCE [LARGE SCALE GENOMIC DNA]</scope>
    <source>
        <strain evidence="2">if_2019</strain>
        <tissue evidence="1">Muscle</tissue>
    </source>
</reference>
<dbReference type="EMBL" id="JAHRIQ010045516">
    <property type="protein sequence ID" value="MEQ2235178.1"/>
    <property type="molecule type" value="Genomic_DNA"/>
</dbReference>
<comment type="caution">
    <text evidence="1">The sequence shown here is derived from an EMBL/GenBank/DDBJ whole genome shotgun (WGS) entry which is preliminary data.</text>
</comment>
<accession>A0ABV0TU91</accession>
<organism evidence="1 2">
    <name type="scientific">Ilyodon furcidens</name>
    <name type="common">goldbreast splitfin</name>
    <dbReference type="NCBI Taxonomy" id="33524"/>
    <lineage>
        <taxon>Eukaryota</taxon>
        <taxon>Metazoa</taxon>
        <taxon>Chordata</taxon>
        <taxon>Craniata</taxon>
        <taxon>Vertebrata</taxon>
        <taxon>Euteleostomi</taxon>
        <taxon>Actinopterygii</taxon>
        <taxon>Neopterygii</taxon>
        <taxon>Teleostei</taxon>
        <taxon>Neoteleostei</taxon>
        <taxon>Acanthomorphata</taxon>
        <taxon>Ovalentaria</taxon>
        <taxon>Atherinomorphae</taxon>
        <taxon>Cyprinodontiformes</taxon>
        <taxon>Goodeidae</taxon>
        <taxon>Ilyodon</taxon>
    </lineage>
</organism>
<protein>
    <recommendedName>
        <fullName evidence="3">Secreted protein</fullName>
    </recommendedName>
</protein>
<name>A0ABV0TU91_9TELE</name>
<evidence type="ECO:0000313" key="1">
    <source>
        <dbReference type="EMBL" id="MEQ2235178.1"/>
    </source>
</evidence>
<proteinExistence type="predicted"/>
<evidence type="ECO:0008006" key="3">
    <source>
        <dbReference type="Google" id="ProtNLM"/>
    </source>
</evidence>
<sequence length="120" mass="13493">MLKLLPADRWATMLLAVLQSILTVCLTLSRRSLLLLFNPTVKCGAPPTHAHSLSPLKHREMVKTHRSLQQTPRQPLLCVLPVSSKRERRASGVDDAAHFLSPLLSNKIEVRLLLSIKMRD</sequence>
<dbReference type="Proteomes" id="UP001482620">
    <property type="component" value="Unassembled WGS sequence"/>
</dbReference>
<gene>
    <name evidence="1" type="ORF">ILYODFUR_038996</name>
</gene>
<keyword evidence="2" id="KW-1185">Reference proteome</keyword>
<evidence type="ECO:0000313" key="2">
    <source>
        <dbReference type="Proteomes" id="UP001482620"/>
    </source>
</evidence>